<evidence type="ECO:0000256" key="3">
    <source>
        <dbReference type="ARBA" id="ARBA00022490"/>
    </source>
</evidence>
<feature type="compositionally biased region" description="Polar residues" evidence="5">
    <location>
        <begin position="511"/>
        <end position="521"/>
    </location>
</feature>
<reference evidence="9" key="1">
    <citation type="submission" date="2016-11" db="UniProtKB">
        <authorList>
            <consortium name="WormBaseParasite"/>
        </authorList>
    </citation>
    <scope>IDENTIFICATION</scope>
</reference>
<feature type="domain" description="ENTH" evidence="6">
    <location>
        <begin position="1084"/>
        <end position="1212"/>
    </location>
</feature>
<dbReference type="GO" id="GO:0030864">
    <property type="term" value="C:cortical actin cytoskeleton"/>
    <property type="evidence" value="ECO:0007669"/>
    <property type="project" value="TreeGrafter"/>
</dbReference>
<dbReference type="GO" id="GO:0043325">
    <property type="term" value="F:phosphatidylinositol-3,4-bisphosphate binding"/>
    <property type="evidence" value="ECO:0007669"/>
    <property type="project" value="TreeGrafter"/>
</dbReference>
<feature type="compositionally biased region" description="Acidic residues" evidence="5">
    <location>
        <begin position="54"/>
        <end position="67"/>
    </location>
</feature>
<feature type="region of interest" description="Disordered" evidence="5">
    <location>
        <begin position="1566"/>
        <end position="1587"/>
    </location>
</feature>
<dbReference type="Gene3D" id="3.60.10.10">
    <property type="entry name" value="Endonuclease/exonuclease/phosphatase"/>
    <property type="match status" value="1"/>
</dbReference>
<dbReference type="WBParaSite" id="maker-uti_cns_0011695-snap-gene-0.2-mRNA-1">
    <property type="protein sequence ID" value="maker-uti_cns_0011695-snap-gene-0.2-mRNA-1"/>
    <property type="gene ID" value="maker-uti_cns_0011695-snap-gene-0.2"/>
</dbReference>
<dbReference type="InterPro" id="IPR035964">
    <property type="entry name" value="I/LWEQ_dom_sf"/>
</dbReference>
<feature type="compositionally biased region" description="Basic and acidic residues" evidence="5">
    <location>
        <begin position="529"/>
        <end position="560"/>
    </location>
</feature>
<feature type="region of interest" description="Disordered" evidence="5">
    <location>
        <begin position="474"/>
        <end position="566"/>
    </location>
</feature>
<feature type="region of interest" description="Disordered" evidence="5">
    <location>
        <begin position="363"/>
        <end position="384"/>
    </location>
</feature>
<dbReference type="InterPro" id="IPR008942">
    <property type="entry name" value="ENTH_VHS"/>
</dbReference>
<accession>A0A1I8IEE8</accession>
<evidence type="ECO:0000256" key="2">
    <source>
        <dbReference type="ARBA" id="ARBA00010135"/>
    </source>
</evidence>
<feature type="region of interest" description="Disordered" evidence="5">
    <location>
        <begin position="1"/>
        <end position="67"/>
    </location>
</feature>
<dbReference type="GO" id="GO:0032051">
    <property type="term" value="F:clathrin light chain binding"/>
    <property type="evidence" value="ECO:0007669"/>
    <property type="project" value="TreeGrafter"/>
</dbReference>
<evidence type="ECO:0000259" key="6">
    <source>
        <dbReference type="PROSITE" id="PS50942"/>
    </source>
</evidence>
<dbReference type="InterPro" id="IPR036691">
    <property type="entry name" value="Endo/exonu/phosph_ase_sf"/>
</dbReference>
<feature type="compositionally biased region" description="Low complexity" evidence="5">
    <location>
        <begin position="182"/>
        <end position="195"/>
    </location>
</feature>
<comment type="subcellular location">
    <subcellularLocation>
        <location evidence="1">Cytoplasm</location>
    </subcellularLocation>
</comment>
<keyword evidence="8" id="KW-1185">Reference proteome</keyword>
<dbReference type="SMART" id="SM00273">
    <property type="entry name" value="ENTH"/>
    <property type="match status" value="1"/>
</dbReference>
<dbReference type="Gene3D" id="1.20.1410.10">
    <property type="entry name" value="I/LWEQ domain"/>
    <property type="match status" value="1"/>
</dbReference>
<dbReference type="GO" id="GO:0030136">
    <property type="term" value="C:clathrin-coated vesicle"/>
    <property type="evidence" value="ECO:0007669"/>
    <property type="project" value="TreeGrafter"/>
</dbReference>
<dbReference type="SMART" id="SM00307">
    <property type="entry name" value="ILWEQ"/>
    <property type="match status" value="1"/>
</dbReference>
<dbReference type="GO" id="GO:0007015">
    <property type="term" value="P:actin filament organization"/>
    <property type="evidence" value="ECO:0007669"/>
    <property type="project" value="TreeGrafter"/>
</dbReference>
<organism evidence="8 9">
    <name type="scientific">Macrostomum lignano</name>
    <dbReference type="NCBI Taxonomy" id="282301"/>
    <lineage>
        <taxon>Eukaryota</taxon>
        <taxon>Metazoa</taxon>
        <taxon>Spiralia</taxon>
        <taxon>Lophotrochozoa</taxon>
        <taxon>Platyhelminthes</taxon>
        <taxon>Rhabditophora</taxon>
        <taxon>Macrostomorpha</taxon>
        <taxon>Macrostomida</taxon>
        <taxon>Macrostomidae</taxon>
        <taxon>Macrostomum</taxon>
    </lineage>
</organism>
<dbReference type="PROSITE" id="PS50942">
    <property type="entry name" value="ENTH"/>
    <property type="match status" value="1"/>
</dbReference>
<dbReference type="GO" id="GO:0006897">
    <property type="term" value="P:endocytosis"/>
    <property type="evidence" value="ECO:0007669"/>
    <property type="project" value="InterPro"/>
</dbReference>
<dbReference type="InterPro" id="IPR002558">
    <property type="entry name" value="ILWEQ_dom"/>
</dbReference>
<dbReference type="PANTHER" id="PTHR10407:SF15">
    <property type="entry name" value="HUNTINGTIN INTERACTING PROTEIN 1"/>
    <property type="match status" value="1"/>
</dbReference>
<dbReference type="SUPFAM" id="SSF109885">
    <property type="entry name" value="I/LWEQ domain"/>
    <property type="match status" value="1"/>
</dbReference>
<dbReference type="FunFam" id="1.25.40.90:FF:000012">
    <property type="entry name" value="Huntingtin interacting protein 1-related"/>
    <property type="match status" value="1"/>
</dbReference>
<dbReference type="GO" id="GO:0080025">
    <property type="term" value="F:phosphatidylinositol-3,5-bisphosphate binding"/>
    <property type="evidence" value="ECO:0007669"/>
    <property type="project" value="TreeGrafter"/>
</dbReference>
<evidence type="ECO:0000256" key="5">
    <source>
        <dbReference type="SAM" id="MobiDB-lite"/>
    </source>
</evidence>
<feature type="compositionally biased region" description="Acidic residues" evidence="5">
    <location>
        <begin position="1378"/>
        <end position="1388"/>
    </location>
</feature>
<evidence type="ECO:0000313" key="9">
    <source>
        <dbReference type="WBParaSite" id="maker-uti_cns_0011695-snap-gene-0.2-mRNA-1"/>
    </source>
</evidence>
<feature type="compositionally biased region" description="Basic and acidic residues" evidence="5">
    <location>
        <begin position="366"/>
        <end position="378"/>
    </location>
</feature>
<dbReference type="InterPro" id="IPR013809">
    <property type="entry name" value="ENTH"/>
</dbReference>
<dbReference type="PANTHER" id="PTHR10407">
    <property type="entry name" value="HUNTINGTIN INTERACTING PROTEIN 1"/>
    <property type="match status" value="1"/>
</dbReference>
<name>A0A1I8IEE8_9PLAT</name>
<evidence type="ECO:0000259" key="7">
    <source>
        <dbReference type="PROSITE" id="PS50945"/>
    </source>
</evidence>
<dbReference type="GO" id="GO:0048268">
    <property type="term" value="P:clathrin coat assembly"/>
    <property type="evidence" value="ECO:0007669"/>
    <property type="project" value="TreeGrafter"/>
</dbReference>
<dbReference type="InterPro" id="IPR030224">
    <property type="entry name" value="Sla2_fam"/>
</dbReference>
<proteinExistence type="inferred from homology"/>
<dbReference type="InterPro" id="IPR011417">
    <property type="entry name" value="ANTH_dom"/>
</dbReference>
<evidence type="ECO:0000256" key="1">
    <source>
        <dbReference type="ARBA" id="ARBA00004496"/>
    </source>
</evidence>
<dbReference type="SUPFAM" id="SSF48464">
    <property type="entry name" value="ENTH/VHS domain"/>
    <property type="match status" value="1"/>
</dbReference>
<dbReference type="GO" id="GO:0051015">
    <property type="term" value="F:actin filament binding"/>
    <property type="evidence" value="ECO:0007669"/>
    <property type="project" value="TreeGrafter"/>
</dbReference>
<feature type="compositionally biased region" description="Low complexity" evidence="5">
    <location>
        <begin position="19"/>
        <end position="32"/>
    </location>
</feature>
<evidence type="ECO:0000313" key="8">
    <source>
        <dbReference type="Proteomes" id="UP000095280"/>
    </source>
</evidence>
<dbReference type="Proteomes" id="UP000095280">
    <property type="component" value="Unplaced"/>
</dbReference>
<feature type="compositionally biased region" description="Acidic residues" evidence="5">
    <location>
        <begin position="33"/>
        <end position="47"/>
    </location>
</feature>
<sequence>EKPLDDDEAATAAAPPPTAATRTPTPPRVADAPDADADAPAGEDADDSAPPPPPDEDEGGDAPAEDAEDARRGLNLHMLIRLTFSWTVAMETRDYCHGDPGLLPWKPGTVAMETRTVAMETRTVAMETRDCCHGDRETVAMETRDWSLTGGLREAPASFAWPMEDALLTVEHTSVNHCGHESSNSSSSQQQQLPHQQKRQTARSQPLHFPIRLPPATMAAAALMDADCRELLRRHFEQKINKRPTATSLGAAGGQRRKYELVAAFSVISGDIVSYWVYRDRVPFQLTERRRRIIRTYYRTGEWNLLLYVNGSEFEHYMPLDYVTARCEHERRLRRRHLEAAAAEAAAEAAGRKSIRPPCLGTAGGAKKDLENRSDGAPDKLGTFSPLDLVTPDGRLGPLPCNSHNVVQVVSTFVQICDARYSNTMVTPDGRLGPLPCNSHNVVQVVSTFVQICDARYSNTMFFHFSLLCMDKSKPPDTAREPSIPAAGGPSIPQPSNMEVDSAANPAETPTPRSGASQNDGFQVVNRRRRDDKTSAGSERKRQQPDERTDPSLDPKRPKEANAGTYAKVATEPKFKICVRAASGTLTTAQMEASIGMIDDFLWENDALDIKVEAIRNANGSVILAFKDEAQLELALANLVSISWDTCTTALPPLVVERARPPPPCRRYRAFYSGSRSIEEIRARLLSKNPDLPQDGIRAFKEVPAKGAPGKTLYMGFSAEWEDALKKDDFAAYIGAWKIVFHLLLRRRPAGDRRRGTFANKEVDIYLIQEPYTRKGKPTCLPPGYQVLYLCANDTPRAIALVKNDLPATIMPMFCSKDMCTFSVFDLTFVSAYLDIQEDYSISSVGARHENRDRLNLKKADWTGFRRDLLKLLTEANLPDSSEDLPGIEHRCNSLVEILNTAIRANAPKLFCRKKYSPWWSQELTRMKKNTRRLQRLANGSNTPEDWENYHSALRMYKSAIRRAKKTTWKAYCAGLEGQHPTARLVRTLRHDTLAQCNSLLHLDGNYTTSAEGSLNLLFSTCFPQVDEPEYVVDDHRPCDHKLFQQFVTSTLMGVTLTRAVMKGGPQGGVLTPLLWNLVMDERMRIECLSMLSLHIQKAINKEEGPTKEKHIRTILMGTYKDESARLFWSIALKLPLQGHPIVCWKFLHVLHKILREGHHRSLAESEAHIVFLGEVSKLWGHLKDGYGRPIQAFARLIVAKLKFHKKNPEVPGTMSLTPEVMASLTQNSIDNYFELSVDLLDYLDELLVLQNVVFASLDKSKANSMTLHGQCKLSPLIQCLQDSAGLYDALVKILFRLHSSLPTDTLTGHKERFLKSFRELKVFYDTCYNLQYYKNLVSVPQLPDNPPNFLVSSDLSHHRAPVVATVAGAGAASPDDGRDDEDEDDKEDPSNWVPELAGMQQPTQHQPVSSPPPQQQPVASGAALLDFGGSNSAAAADALFGPSFHVESETDRLHRDYKNQIAGLNRKIQELQAALEQATAAKLRAEERLSEMEKRVKLLESKGDFEERYTKLKTMYQQLREEHINLLKQNAASKKETSGLKQSLDEAKRSLAEQKNQLAHLQDLHDMSAGGGGGSNGSDSQQAELNDLRRRREELEASMTAASTEKSSLSAELEARQAEVDRLAQENFAFTESVRQLEERSRGQELELAAVGERLAEATGAAEAAAAERDRLAAVERAFGDARRALVEKACLSGVEKISETLEHFDDPALMSCRTSAEFLLGRIDSLLAEVESLESNGSAFLDDETAGLNDFVASIHGFTARACEAILQGRIVSNAAPTADLVQAARGLDLFIGDALRVVASMRFNCLKLVDFQHLFIYSLCKLQSMSRVTAEEGSNFLRALSQGFDQEALVGHCASLFSHLNGLRSLTELLVPQVKDIRPEDMGDLVETEMLGISEAVEAAEAKFRELIEKSADTGLSGVHLEVNMRVFESCSNLMLAVKALVHKSKVLQREIVAEGRGAASQTEFYKKHSRWTEGLISAAKAVGFGANQLCGAADLLVSSGGTKFEELIVCSQDIAASPPSWWVKANPKSFSLQQLQTASKGVSEATGQVVAQAKSAAEAIEDRDALDFSALSITQTKRMEMNSQVRLLELEAELEKGARQAGRAAPPALPPG</sequence>
<dbReference type="CDD" id="cd17006">
    <property type="entry name" value="ANTH_N_HIP1_like"/>
    <property type="match status" value="1"/>
</dbReference>
<feature type="domain" description="I/LWEQ" evidence="7">
    <location>
        <begin position="1877"/>
        <end position="2116"/>
    </location>
</feature>
<dbReference type="Gene3D" id="1.25.40.90">
    <property type="match status" value="1"/>
</dbReference>
<dbReference type="GO" id="GO:0035615">
    <property type="term" value="F:clathrin adaptor activity"/>
    <property type="evidence" value="ECO:0007669"/>
    <property type="project" value="TreeGrafter"/>
</dbReference>
<dbReference type="PROSITE" id="PS50945">
    <property type="entry name" value="I_LWEQ"/>
    <property type="match status" value="1"/>
</dbReference>
<dbReference type="Pfam" id="PF01608">
    <property type="entry name" value="I_LWEQ"/>
    <property type="match status" value="1"/>
</dbReference>
<protein>
    <submittedName>
        <fullName evidence="9">ULP_PROTEASE domain-containing protein</fullName>
    </submittedName>
</protein>
<evidence type="ECO:0000256" key="4">
    <source>
        <dbReference type="ARBA" id="ARBA00023203"/>
    </source>
</evidence>
<dbReference type="Pfam" id="PF07651">
    <property type="entry name" value="ANTH"/>
    <property type="match status" value="1"/>
</dbReference>
<comment type="similarity">
    <text evidence="2">Belongs to the SLA2 family.</text>
</comment>
<keyword evidence="4" id="KW-0009">Actin-binding</keyword>
<feature type="region of interest" description="Disordered" evidence="5">
    <location>
        <begin position="1367"/>
        <end position="1420"/>
    </location>
</feature>
<keyword evidence="3" id="KW-0963">Cytoplasm</keyword>
<feature type="region of interest" description="Disordered" evidence="5">
    <location>
        <begin position="176"/>
        <end position="205"/>
    </location>
</feature>